<dbReference type="InterPro" id="IPR050249">
    <property type="entry name" value="Pseudomonas-type_ThrB"/>
</dbReference>
<dbReference type="GO" id="GO:0009088">
    <property type="term" value="P:threonine biosynthetic process"/>
    <property type="evidence" value="ECO:0007669"/>
    <property type="project" value="TreeGrafter"/>
</dbReference>
<dbReference type="InterPro" id="IPR011009">
    <property type="entry name" value="Kinase-like_dom_sf"/>
</dbReference>
<reference evidence="3 4" key="1">
    <citation type="submission" date="2020-08" db="EMBL/GenBank/DDBJ databases">
        <title>Genomic Encyclopedia of Type Strains, Phase IV (KMG-IV): sequencing the most valuable type-strain genomes for metagenomic binning, comparative biology and taxonomic classification.</title>
        <authorList>
            <person name="Goeker M."/>
        </authorList>
    </citation>
    <scope>NUCLEOTIDE SEQUENCE [LARGE SCALE GENOMIC DNA]</scope>
    <source>
        <strain evidence="3 4">DSM 22198</strain>
    </source>
</reference>
<dbReference type="Proteomes" id="UP000539175">
    <property type="component" value="Unassembled WGS sequence"/>
</dbReference>
<protein>
    <submittedName>
        <fullName evidence="3">Ser/Thr protein kinase RdoA (MazF antagonist)</fullName>
    </submittedName>
</protein>
<evidence type="ECO:0000256" key="1">
    <source>
        <dbReference type="ARBA" id="ARBA00038240"/>
    </source>
</evidence>
<dbReference type="Gene3D" id="3.90.1200.10">
    <property type="match status" value="1"/>
</dbReference>
<sequence length="395" mass="42482">MSTSPARSTPVHPHAHGMGVGTVLPDWPPLTVAEVAGLLRHYPGAGAVRGILSHSPRPFSAASVVAMAGGDRTAVFVKRHHVRVRTPAQLDDEHAFMDHLRRRGEPVCEVLATADGARALTLGDWTYEVHGLAPGLDLYREAPSWTPFRDAGHAQAAGAALARLHRAAAGFDRPHRAGQPLVSGFTLFAGTDPLSAMAAYVAARPALADYLASRPWLRDTTRLLLPFHDALRPFLADLAPLWTHNDLHASNLTWTGPKTGPGTDPAAVAAVLDFGLSDRTTALYDLATAIERNTVEWLALTEGRDPVVHHDQVAALIGGYHAVHPLDARRRQALAALLPLVHAEFALAETDYFHGITRSAENAGLAYDGYFLGHAAWFQGKDGQSLLAFIRDLPL</sequence>
<proteinExistence type="inferred from homology"/>
<dbReference type="RefSeq" id="WP_211106301.1">
    <property type="nucleotide sequence ID" value="NZ_JACIIZ010000007.1"/>
</dbReference>
<evidence type="ECO:0000259" key="2">
    <source>
        <dbReference type="Pfam" id="PF01636"/>
    </source>
</evidence>
<accession>A0A7X0AY85</accession>
<comment type="caution">
    <text evidence="3">The sequence shown here is derived from an EMBL/GenBank/DDBJ whole genome shotgun (WGS) entry which is preliminary data.</text>
</comment>
<dbReference type="PANTHER" id="PTHR21064">
    <property type="entry name" value="AMINOGLYCOSIDE PHOSPHOTRANSFERASE DOMAIN-CONTAINING PROTEIN-RELATED"/>
    <property type="match status" value="1"/>
</dbReference>
<gene>
    <name evidence="3" type="ORF">FHS74_002879</name>
</gene>
<dbReference type="AlphaFoldDB" id="A0A7X0AY85"/>
<dbReference type="EMBL" id="JACIIZ010000007">
    <property type="protein sequence ID" value="MBB6252319.1"/>
    <property type="molecule type" value="Genomic_DNA"/>
</dbReference>
<comment type="similarity">
    <text evidence="1">Belongs to the pseudomonas-type ThrB family.</text>
</comment>
<feature type="domain" description="Aminoglycoside phosphotransferase" evidence="2">
    <location>
        <begin position="69"/>
        <end position="325"/>
    </location>
</feature>
<dbReference type="PANTHER" id="PTHR21064:SF6">
    <property type="entry name" value="AMINOGLYCOSIDE PHOSPHOTRANSFERASE DOMAIN-CONTAINING PROTEIN"/>
    <property type="match status" value="1"/>
</dbReference>
<evidence type="ECO:0000313" key="4">
    <source>
        <dbReference type="Proteomes" id="UP000539175"/>
    </source>
</evidence>
<keyword evidence="3" id="KW-0808">Transferase</keyword>
<dbReference type="GO" id="GO:0004413">
    <property type="term" value="F:homoserine kinase activity"/>
    <property type="evidence" value="ECO:0007669"/>
    <property type="project" value="TreeGrafter"/>
</dbReference>
<dbReference type="Pfam" id="PF01636">
    <property type="entry name" value="APH"/>
    <property type="match status" value="1"/>
</dbReference>
<dbReference type="InterPro" id="IPR002575">
    <property type="entry name" value="Aminoglycoside_PTrfase"/>
</dbReference>
<keyword evidence="3" id="KW-0418">Kinase</keyword>
<evidence type="ECO:0000313" key="3">
    <source>
        <dbReference type="EMBL" id="MBB6252319.1"/>
    </source>
</evidence>
<keyword evidence="4" id="KW-1185">Reference proteome</keyword>
<name>A0A7X0AY85_9PROT</name>
<organism evidence="3 4">
    <name type="scientific">Nitrospirillum iridis</name>
    <dbReference type="NCBI Taxonomy" id="765888"/>
    <lineage>
        <taxon>Bacteria</taxon>
        <taxon>Pseudomonadati</taxon>
        <taxon>Pseudomonadota</taxon>
        <taxon>Alphaproteobacteria</taxon>
        <taxon>Rhodospirillales</taxon>
        <taxon>Azospirillaceae</taxon>
        <taxon>Nitrospirillum</taxon>
    </lineage>
</organism>
<dbReference type="SUPFAM" id="SSF56112">
    <property type="entry name" value="Protein kinase-like (PK-like)"/>
    <property type="match status" value="1"/>
</dbReference>